<gene>
    <name evidence="3" type="ORF">CLAFUR5_03252</name>
</gene>
<reference evidence="3" key="2">
    <citation type="journal article" date="2022" name="Microb. Genom.">
        <title>A chromosome-scale genome assembly of the tomato pathogen Cladosporium fulvum reveals a compartmentalized genome architecture and the presence of a dispensable chromosome.</title>
        <authorList>
            <person name="Zaccaron A.Z."/>
            <person name="Chen L.H."/>
            <person name="Samaras A."/>
            <person name="Stergiopoulos I."/>
        </authorList>
    </citation>
    <scope>NUCLEOTIDE SEQUENCE</scope>
    <source>
        <strain evidence="3">Race5_Kim</strain>
    </source>
</reference>
<dbReference type="EMBL" id="CP090164">
    <property type="protein sequence ID" value="UJO14258.1"/>
    <property type="molecule type" value="Genomic_DNA"/>
</dbReference>
<dbReference type="InterPro" id="IPR013088">
    <property type="entry name" value="Znf_NHR/GATA"/>
</dbReference>
<feature type="compositionally biased region" description="Low complexity" evidence="1">
    <location>
        <begin position="835"/>
        <end position="855"/>
    </location>
</feature>
<feature type="compositionally biased region" description="Basic and acidic residues" evidence="1">
    <location>
        <begin position="942"/>
        <end position="953"/>
    </location>
</feature>
<feature type="compositionally biased region" description="Pro residues" evidence="1">
    <location>
        <begin position="394"/>
        <end position="403"/>
    </location>
</feature>
<dbReference type="OrthoDB" id="3199820at2759"/>
<feature type="region of interest" description="Disordered" evidence="1">
    <location>
        <begin position="525"/>
        <end position="597"/>
    </location>
</feature>
<feature type="compositionally biased region" description="Polar residues" evidence="1">
    <location>
        <begin position="442"/>
        <end position="458"/>
    </location>
</feature>
<dbReference type="RefSeq" id="XP_047758624.1">
    <property type="nucleotide sequence ID" value="XM_047902400.1"/>
</dbReference>
<feature type="region of interest" description="Disordered" evidence="1">
    <location>
        <begin position="622"/>
        <end position="679"/>
    </location>
</feature>
<dbReference type="InterPro" id="IPR042403">
    <property type="entry name" value="Spt21/Ams2"/>
</dbReference>
<feature type="region of interest" description="Disordered" evidence="1">
    <location>
        <begin position="1066"/>
        <end position="1092"/>
    </location>
</feature>
<dbReference type="GO" id="GO:0008270">
    <property type="term" value="F:zinc ion binding"/>
    <property type="evidence" value="ECO:0007669"/>
    <property type="project" value="InterPro"/>
</dbReference>
<dbReference type="Proteomes" id="UP000756132">
    <property type="component" value="Chromosome 2"/>
</dbReference>
<feature type="compositionally biased region" description="Polar residues" evidence="1">
    <location>
        <begin position="169"/>
        <end position="187"/>
    </location>
</feature>
<dbReference type="SUPFAM" id="SSF57716">
    <property type="entry name" value="Glucocorticoid receptor-like (DNA-binding domain)"/>
    <property type="match status" value="1"/>
</dbReference>
<dbReference type="GO" id="GO:0000183">
    <property type="term" value="P:rDNA heterochromatin formation"/>
    <property type="evidence" value="ECO:0007669"/>
    <property type="project" value="TreeGrafter"/>
</dbReference>
<evidence type="ECO:0000256" key="1">
    <source>
        <dbReference type="SAM" id="MobiDB-lite"/>
    </source>
</evidence>
<feature type="region of interest" description="Disordered" evidence="1">
    <location>
        <begin position="167"/>
        <end position="187"/>
    </location>
</feature>
<dbReference type="InterPro" id="IPR057725">
    <property type="entry name" value="Ams2-SPT21_N"/>
</dbReference>
<feature type="compositionally biased region" description="Polar residues" evidence="1">
    <location>
        <begin position="558"/>
        <end position="576"/>
    </location>
</feature>
<evidence type="ECO:0000313" key="4">
    <source>
        <dbReference type="Proteomes" id="UP000756132"/>
    </source>
</evidence>
<feature type="region of interest" description="Disordered" evidence="1">
    <location>
        <begin position="223"/>
        <end position="426"/>
    </location>
</feature>
<evidence type="ECO:0000259" key="2">
    <source>
        <dbReference type="Pfam" id="PF25823"/>
    </source>
</evidence>
<dbReference type="PANTHER" id="PTHR39147:SF1">
    <property type="entry name" value="PROTEIN SPT21"/>
    <property type="match status" value="1"/>
</dbReference>
<feature type="compositionally biased region" description="Polar residues" evidence="1">
    <location>
        <begin position="306"/>
        <end position="325"/>
    </location>
</feature>
<feature type="domain" description="Ams2/SPT21 N-terminal" evidence="2">
    <location>
        <begin position="15"/>
        <end position="149"/>
    </location>
</feature>
<organism evidence="3 4">
    <name type="scientific">Passalora fulva</name>
    <name type="common">Tomato leaf mold</name>
    <name type="synonym">Cladosporium fulvum</name>
    <dbReference type="NCBI Taxonomy" id="5499"/>
    <lineage>
        <taxon>Eukaryota</taxon>
        <taxon>Fungi</taxon>
        <taxon>Dikarya</taxon>
        <taxon>Ascomycota</taxon>
        <taxon>Pezizomycotina</taxon>
        <taxon>Dothideomycetes</taxon>
        <taxon>Dothideomycetidae</taxon>
        <taxon>Mycosphaerellales</taxon>
        <taxon>Mycosphaerellaceae</taxon>
        <taxon>Fulvia</taxon>
    </lineage>
</organism>
<dbReference type="GeneID" id="71983130"/>
<dbReference type="Pfam" id="PF25823">
    <property type="entry name" value="Ams2-SPT21_N"/>
    <property type="match status" value="1"/>
</dbReference>
<evidence type="ECO:0000313" key="3">
    <source>
        <dbReference type="EMBL" id="UJO14258.1"/>
    </source>
</evidence>
<feature type="compositionally biased region" description="Low complexity" evidence="1">
    <location>
        <begin position="999"/>
        <end position="1012"/>
    </location>
</feature>
<feature type="compositionally biased region" description="Polar residues" evidence="1">
    <location>
        <begin position="890"/>
        <end position="901"/>
    </location>
</feature>
<protein>
    <recommendedName>
        <fullName evidence="2">Ams2/SPT21 N-terminal domain-containing protein</fullName>
    </recommendedName>
</protein>
<feature type="compositionally biased region" description="Polar residues" evidence="1">
    <location>
        <begin position="414"/>
        <end position="426"/>
    </location>
</feature>
<dbReference type="GO" id="GO:0006357">
    <property type="term" value="P:regulation of transcription by RNA polymerase II"/>
    <property type="evidence" value="ECO:0007669"/>
    <property type="project" value="TreeGrafter"/>
</dbReference>
<dbReference type="KEGG" id="ffu:CLAFUR5_03252"/>
<sequence length="1169" mass="127324">MESGGFGHDGSLGDLPTRPMRVKILYTFDAENKTTCLARFPDTLNIPVVAIDEQSQVGVIDLQQCVQAMLSASPEIMSKLDTGDFTVYTFDYTELDTPIVGQGRLSALLAQPTSSEGKSMITGRVCKNVQAIFSGGVKEILEVKFRLTPLSRPSHNEMMRQSEGFRSVSPATSTGFDPNAWNASQQNKAQQQTIDYFNFDGLNSGSDNGAALLENMFGIAPGSSGESSGLQHSGGVGVSETPTDTAYGFNPAFSVQSHSAPGSRVGSPVIHPGSSSLNDSLRHQSFSGHPSNLAEQPRPDSRASVRSETSPSHHQRQASTQSYHEQQTERQTEFLYNEDGQPRKRAKVMQADWRGKSSFGTKTRDLRVTAATASSMHMHRPIAKRPSAPGTDLEPPPRVPTPVPQRRILPRPSMQPTTSRSMLRQASTVDSDFMSDVDQMSDAMSSPEGSSPANSVNADATPMDIPSSPPLIPGYNLPTPSSPGLPTLPSRMLDSGYMSGTIMESMENDDNRSPDAEDLEMAAKYRARSHQRDPIVKIEGATTSDAPFYSMEPAPSDPNGNLPSGQAHGNQGQQSRPLAPLKRSTTSDVRPLLPRGDSTIMQAEAAGSRRGSLALPPKPIARAASQEQNSKAPSKQKRQPLQRSRTTYNDSEAGSPAPSDTEGRPRGNARSGSAVPRRKLIQDRLNAKIRNGEVPIYCTHCGAIETTTWRKMYIKVCDRAPEKLDEIEGEGETIGIQELEKNQESGEITKFRIRKCIKNVKEQAPGPGFDEVNVCNPCGLWFKKFRDMRPEDRWHRKVVRKSKKSKNNDDNATDGMEPPSEAFFTDQVVPDDAVESGSADDAQADAGAEQEARPAPARRPRAHSMELGRGGGDGKPGAARQAAAMRREIQSSPVHFGSQRSPIELDLTPAKPTRRLLFPSPRQSGEVRNLDTCLDSRPASRSGEDDPVQKPDVKIVTTEETTLNVYKAFTYDKENMAPLLEENDDLSHLFDGSPSAVFKTPLPKTPSKSTPRSQKHFNDLLKTPTQSSRKRKPLTPSQNAANNADMNLNANDFMTSPTSNRYFLRSTPSRLERTPGSRSVSGGSQTQLAEPSPFSRHLAAMLSDANGMGDATFTSPSRQYDFSDLPTFNTPGREVDWKGLDEILSSEFANFDDGNGVSFDSEAATGEQV</sequence>
<feature type="region of interest" description="Disordered" evidence="1">
    <location>
        <begin position="795"/>
        <end position="953"/>
    </location>
</feature>
<feature type="compositionally biased region" description="Basic residues" evidence="1">
    <location>
        <begin position="795"/>
        <end position="805"/>
    </location>
</feature>
<dbReference type="PANTHER" id="PTHR39147">
    <property type="entry name" value="PROTEIN SPT21"/>
    <property type="match status" value="1"/>
</dbReference>
<feature type="compositionally biased region" description="Polar residues" evidence="1">
    <location>
        <begin position="641"/>
        <end position="652"/>
    </location>
</feature>
<dbReference type="GO" id="GO:0030466">
    <property type="term" value="P:silent mating-type cassette heterochromatin formation"/>
    <property type="evidence" value="ECO:0007669"/>
    <property type="project" value="TreeGrafter"/>
</dbReference>
<feature type="region of interest" description="Disordered" evidence="1">
    <location>
        <begin position="997"/>
        <end position="1044"/>
    </location>
</feature>
<dbReference type="AlphaFoldDB" id="A0A9Q8LCK5"/>
<dbReference type="Gene3D" id="3.30.50.10">
    <property type="entry name" value="Erythroid Transcription Factor GATA-1, subunit A"/>
    <property type="match status" value="1"/>
</dbReference>
<feature type="region of interest" description="Disordered" evidence="1">
    <location>
        <begin position="439"/>
        <end position="461"/>
    </location>
</feature>
<proteinExistence type="predicted"/>
<feature type="compositionally biased region" description="Polar residues" evidence="1">
    <location>
        <begin position="273"/>
        <end position="294"/>
    </location>
</feature>
<feature type="compositionally biased region" description="Polar residues" evidence="1">
    <location>
        <begin position="1076"/>
        <end position="1089"/>
    </location>
</feature>
<name>A0A9Q8LCK5_PASFU</name>
<reference evidence="3" key="1">
    <citation type="submission" date="2021-12" db="EMBL/GenBank/DDBJ databases">
        <authorList>
            <person name="Zaccaron A."/>
            <person name="Stergiopoulos I."/>
        </authorList>
    </citation>
    <scope>NUCLEOTIDE SEQUENCE</scope>
    <source>
        <strain evidence="3">Race5_Kim</strain>
    </source>
</reference>
<accession>A0A9Q8LCK5</accession>
<keyword evidence="4" id="KW-1185">Reference proteome</keyword>